<dbReference type="RefSeq" id="WP_120722742.1">
    <property type="nucleotide sequence ID" value="NZ_CP032698.1"/>
</dbReference>
<dbReference type="Proteomes" id="UP000271554">
    <property type="component" value="Chromosome"/>
</dbReference>
<proteinExistence type="predicted"/>
<accession>A0A387HE33</accession>
<dbReference type="AlphaFoldDB" id="A0A387HE33"/>
<dbReference type="KEGG" id="shun:DWB77_04276"/>
<evidence type="ECO:0000313" key="1">
    <source>
        <dbReference type="EMBL" id="AYG82106.1"/>
    </source>
</evidence>
<gene>
    <name evidence="1" type="ORF">DWB77_04276</name>
</gene>
<sequence>MPISIADKVLRLSMTTFPFIDASQFFPALSTYKVDRIFDLTEFEEAMKHFFRGNPLFSKCHLVELTFDSPEDFPLASFQALLAEKYESYYDSFLVASVTYRSDPHLQGIFTCVPFPLQDGYKCFHLHQALMKTLKTKQDGFQIAQGLAELGIRSDELADFVPPVEAAPSGASKELPVSFTENSGSPVKIGSFLERMRGDLVERDSENMLILKNSLYSPKLPLGNSLQFLTVPRGVVTQSTGIQIRDYYRAEEQRHMDVLSRIELRDEFIEAGRARIGNLIATPNVFCVNNYGNVSAHDGTDVQADHGTLMRYEWHMPTIVLGITAGERSGLSWTITVRDKAFNFATVARTSPHGDIVGAAARTNPAASVA</sequence>
<name>A0A387HE33_9ACTN</name>
<organism evidence="1 2">
    <name type="scientific">Streptomyces hundungensis</name>
    <dbReference type="NCBI Taxonomy" id="1077946"/>
    <lineage>
        <taxon>Bacteria</taxon>
        <taxon>Bacillati</taxon>
        <taxon>Actinomycetota</taxon>
        <taxon>Actinomycetes</taxon>
        <taxon>Kitasatosporales</taxon>
        <taxon>Streptomycetaceae</taxon>
        <taxon>Streptomyces</taxon>
    </lineage>
</organism>
<evidence type="ECO:0000313" key="2">
    <source>
        <dbReference type="Proteomes" id="UP000271554"/>
    </source>
</evidence>
<reference evidence="1 2" key="1">
    <citation type="submission" date="2018-10" db="EMBL/GenBank/DDBJ databases">
        <title>Relationship between Morphology and Antimicrobial Activity in Streptomyces.</title>
        <authorList>
            <person name="Kang H.J."/>
            <person name="Kim S.B."/>
        </authorList>
    </citation>
    <scope>NUCLEOTIDE SEQUENCE [LARGE SCALE GENOMIC DNA]</scope>
    <source>
        <strain evidence="1 2">BH38</strain>
    </source>
</reference>
<protein>
    <submittedName>
        <fullName evidence="1">Uncharacterized protein</fullName>
    </submittedName>
</protein>
<dbReference type="OrthoDB" id="4014292at2"/>
<dbReference type="EMBL" id="CP032698">
    <property type="protein sequence ID" value="AYG82106.1"/>
    <property type="molecule type" value="Genomic_DNA"/>
</dbReference>
<keyword evidence="2" id="KW-1185">Reference proteome</keyword>